<evidence type="ECO:0000256" key="1">
    <source>
        <dbReference type="ARBA" id="ARBA00004604"/>
    </source>
</evidence>
<dbReference type="GO" id="GO:0005730">
    <property type="term" value="C:nucleolus"/>
    <property type="evidence" value="ECO:0007669"/>
    <property type="project" value="UniProtKB-SubCell"/>
</dbReference>
<feature type="domain" description="Helicase C-terminal" evidence="14">
    <location>
        <begin position="381"/>
        <end position="549"/>
    </location>
</feature>
<evidence type="ECO:0000256" key="8">
    <source>
        <dbReference type="ARBA" id="ARBA00023242"/>
    </source>
</evidence>
<dbReference type="AlphaFoldDB" id="A0A0B1P029"/>
<evidence type="ECO:0000256" key="4">
    <source>
        <dbReference type="ARBA" id="ARBA00022801"/>
    </source>
</evidence>
<accession>A0A0B1P029</accession>
<sequence>MPEKFDGSEGFLELEEVDGVEVLREGNFLKFITSTAIKKVSDDEFSGFSDDNKNENLDLGNQAPKSRDIPKEHGNKRNVSKVESKNLKDKKRNLNIEDDSLKIQSFRPLLEVSQKEVDVKAWAELNLTSNMLTALSKLGFSKPTPIQSTAIPEILDGHDVIGKASTGSGKTLAFSIPIVESWIESNRDLDDQLRVKQKSATAIVLSPTRELAHQITKHLNALCNELSSAPHIVSVTGGLSIQKQQRLLSKADIIIATPGRLLDTLNSCQQTLEATRLIKFLVIDEADRLLSDGHFKEMEEILNLLDPSGRPDESENIITSRQTLVFSATFQKTLQQKLIGRNKRISEDINDYMQHLMKKLKFREENPKFIDVNPVSQIANNLKEGIVECKGTEKDLYLYAILLHYPNKRTLIFTNSIHSVRRLTPLLQNLGLDAQALHSQMAQKARMRAIERFSSSKPTNPILIATDVAARGLDIKDVQLVVHYHLPRAADIYVHRSGRTARQNSSGTSILICAPEEVTGMRRLIVKVHAESLISENKSKSKYYMKSLDIDRTIVSRLKSRVTIAKKIADSTLAKQKSGHDEEWLKNAAEELGVVYDSDEFEAVSGGGKGRGNGRRLREKEVRSLSNSELQALKDELKHLLTHRVNVGISEKYLAGTGNVNVNELLSGAKGNFLGTADEIIIDSL</sequence>
<evidence type="ECO:0000256" key="10">
    <source>
        <dbReference type="RuleBase" id="RU000492"/>
    </source>
</evidence>
<dbReference type="PROSITE" id="PS00039">
    <property type="entry name" value="DEAD_ATP_HELICASE"/>
    <property type="match status" value="1"/>
</dbReference>
<comment type="similarity">
    <text evidence="10">Belongs to the DEAD box helicase family.</text>
</comment>
<comment type="catalytic activity">
    <reaction evidence="11">
        <text>ATP + H2O = ADP + phosphate + H(+)</text>
        <dbReference type="Rhea" id="RHEA:13065"/>
        <dbReference type="ChEBI" id="CHEBI:15377"/>
        <dbReference type="ChEBI" id="CHEBI:15378"/>
        <dbReference type="ChEBI" id="CHEBI:30616"/>
        <dbReference type="ChEBI" id="CHEBI:43474"/>
        <dbReference type="ChEBI" id="CHEBI:456216"/>
        <dbReference type="EC" id="3.6.4.13"/>
    </reaction>
</comment>
<keyword evidence="6 10" id="KW-0067">ATP-binding</keyword>
<dbReference type="Pfam" id="PF00271">
    <property type="entry name" value="Helicase_C"/>
    <property type="match status" value="1"/>
</dbReference>
<dbReference type="InterPro" id="IPR014014">
    <property type="entry name" value="RNA_helicase_DEAD_Q_motif"/>
</dbReference>
<feature type="region of interest" description="Disordered" evidence="12">
    <location>
        <begin position="50"/>
        <end position="86"/>
    </location>
</feature>
<evidence type="ECO:0000313" key="16">
    <source>
        <dbReference type="EMBL" id="KHJ31987.1"/>
    </source>
</evidence>
<evidence type="ECO:0000256" key="9">
    <source>
        <dbReference type="PROSITE-ProRule" id="PRU00552"/>
    </source>
</evidence>
<comment type="caution">
    <text evidence="16">The sequence shown here is derived from an EMBL/GenBank/DDBJ whole genome shotgun (WGS) entry which is preliminary data.</text>
</comment>
<organism evidence="16 17">
    <name type="scientific">Uncinula necator</name>
    <name type="common">Grape powdery mildew</name>
    <dbReference type="NCBI Taxonomy" id="52586"/>
    <lineage>
        <taxon>Eukaryota</taxon>
        <taxon>Fungi</taxon>
        <taxon>Dikarya</taxon>
        <taxon>Ascomycota</taxon>
        <taxon>Pezizomycotina</taxon>
        <taxon>Leotiomycetes</taxon>
        <taxon>Erysiphales</taxon>
        <taxon>Erysiphaceae</taxon>
        <taxon>Erysiphe</taxon>
    </lineage>
</organism>
<evidence type="ECO:0000256" key="5">
    <source>
        <dbReference type="ARBA" id="ARBA00022806"/>
    </source>
</evidence>
<dbReference type="InterPro" id="IPR000629">
    <property type="entry name" value="RNA-helicase_DEAD-box_CS"/>
</dbReference>
<dbReference type="InterPro" id="IPR027417">
    <property type="entry name" value="P-loop_NTPase"/>
</dbReference>
<dbReference type="SMART" id="SM00487">
    <property type="entry name" value="DEXDc"/>
    <property type="match status" value="1"/>
</dbReference>
<dbReference type="GO" id="GO:0003724">
    <property type="term" value="F:RNA helicase activity"/>
    <property type="evidence" value="ECO:0007669"/>
    <property type="project" value="UniProtKB-EC"/>
</dbReference>
<dbReference type="GO" id="GO:0016787">
    <property type="term" value="F:hydrolase activity"/>
    <property type="evidence" value="ECO:0007669"/>
    <property type="project" value="UniProtKB-KW"/>
</dbReference>
<keyword evidence="8" id="KW-0539">Nucleus</keyword>
<dbReference type="GO" id="GO:0003723">
    <property type="term" value="F:RNA binding"/>
    <property type="evidence" value="ECO:0007669"/>
    <property type="project" value="UniProtKB-UniRule"/>
</dbReference>
<evidence type="ECO:0000259" key="15">
    <source>
        <dbReference type="PROSITE" id="PS51195"/>
    </source>
</evidence>
<dbReference type="Pfam" id="PF00270">
    <property type="entry name" value="DEAD"/>
    <property type="match status" value="1"/>
</dbReference>
<keyword evidence="5 10" id="KW-0347">Helicase</keyword>
<evidence type="ECO:0000256" key="3">
    <source>
        <dbReference type="ARBA" id="ARBA00022741"/>
    </source>
</evidence>
<feature type="domain" description="Helicase ATP-binding" evidence="13">
    <location>
        <begin position="151"/>
        <end position="348"/>
    </location>
</feature>
<dbReference type="SMART" id="SM00490">
    <property type="entry name" value="HELICc"/>
    <property type="match status" value="1"/>
</dbReference>
<dbReference type="Proteomes" id="UP000030854">
    <property type="component" value="Unassembled WGS sequence"/>
</dbReference>
<evidence type="ECO:0000259" key="13">
    <source>
        <dbReference type="PROSITE" id="PS51192"/>
    </source>
</evidence>
<proteinExistence type="inferred from homology"/>
<protein>
    <recommendedName>
        <fullName evidence="11">ATP-dependent RNA helicase</fullName>
        <ecNumber evidence="11">3.6.4.13</ecNumber>
    </recommendedName>
</protein>
<feature type="compositionally biased region" description="Basic and acidic residues" evidence="12">
    <location>
        <begin position="65"/>
        <end position="86"/>
    </location>
</feature>
<dbReference type="PROSITE" id="PS51192">
    <property type="entry name" value="HELICASE_ATP_BIND_1"/>
    <property type="match status" value="1"/>
</dbReference>
<gene>
    <name evidence="16" type="ORF">EV44_g4507</name>
</gene>
<feature type="domain" description="DEAD-box RNA helicase Q" evidence="15">
    <location>
        <begin position="120"/>
        <end position="148"/>
    </location>
</feature>
<keyword evidence="3 10" id="KW-0547">Nucleotide-binding</keyword>
<dbReference type="HOGENOM" id="CLU_003041_13_0_1"/>
<dbReference type="Gene3D" id="3.40.50.300">
    <property type="entry name" value="P-loop containing nucleotide triphosphate hydrolases"/>
    <property type="match status" value="2"/>
</dbReference>
<comment type="subcellular location">
    <subcellularLocation>
        <location evidence="1">Nucleus</location>
        <location evidence="1">Nucleolus</location>
    </subcellularLocation>
</comment>
<keyword evidence="7 11" id="KW-0694">RNA-binding</keyword>
<evidence type="ECO:0000256" key="11">
    <source>
        <dbReference type="RuleBase" id="RU365068"/>
    </source>
</evidence>
<dbReference type="CDD" id="cd18787">
    <property type="entry name" value="SF2_C_DEAD"/>
    <property type="match status" value="1"/>
</dbReference>
<evidence type="ECO:0000259" key="14">
    <source>
        <dbReference type="PROSITE" id="PS51194"/>
    </source>
</evidence>
<dbReference type="EMBL" id="JNVN01002421">
    <property type="protein sequence ID" value="KHJ31987.1"/>
    <property type="molecule type" value="Genomic_DNA"/>
</dbReference>
<comment type="domain">
    <text evidence="11">The Q motif is unique to and characteristic of the DEAD box family of RNA helicases and controls ATP binding and hydrolysis.</text>
</comment>
<dbReference type="PROSITE" id="PS51195">
    <property type="entry name" value="Q_MOTIF"/>
    <property type="match status" value="1"/>
</dbReference>
<dbReference type="EC" id="3.6.4.13" evidence="11"/>
<dbReference type="InterPro" id="IPR014001">
    <property type="entry name" value="Helicase_ATP-bd"/>
</dbReference>
<evidence type="ECO:0000256" key="2">
    <source>
        <dbReference type="ARBA" id="ARBA00022552"/>
    </source>
</evidence>
<comment type="function">
    <text evidence="11">RNA helicase.</text>
</comment>
<evidence type="ECO:0000256" key="7">
    <source>
        <dbReference type="ARBA" id="ARBA00022884"/>
    </source>
</evidence>
<dbReference type="PANTHER" id="PTHR24031">
    <property type="entry name" value="RNA HELICASE"/>
    <property type="match status" value="1"/>
</dbReference>
<keyword evidence="4 10" id="KW-0378">Hydrolase</keyword>
<evidence type="ECO:0000256" key="12">
    <source>
        <dbReference type="SAM" id="MobiDB-lite"/>
    </source>
</evidence>
<evidence type="ECO:0000313" key="17">
    <source>
        <dbReference type="Proteomes" id="UP000030854"/>
    </source>
</evidence>
<name>A0A0B1P029_UNCNE</name>
<keyword evidence="2" id="KW-0698">rRNA processing</keyword>
<evidence type="ECO:0000256" key="6">
    <source>
        <dbReference type="ARBA" id="ARBA00022840"/>
    </source>
</evidence>
<dbReference type="CDD" id="cd17946">
    <property type="entry name" value="DEADc_DDX24"/>
    <property type="match status" value="1"/>
</dbReference>
<dbReference type="PROSITE" id="PS51194">
    <property type="entry name" value="HELICASE_CTER"/>
    <property type="match status" value="1"/>
</dbReference>
<reference evidence="16 17" key="1">
    <citation type="journal article" date="2014" name="BMC Genomics">
        <title>Adaptive genomic structural variation in the grape powdery mildew pathogen, Erysiphe necator.</title>
        <authorList>
            <person name="Jones L."/>
            <person name="Riaz S."/>
            <person name="Morales-Cruz A."/>
            <person name="Amrine K.C."/>
            <person name="McGuire B."/>
            <person name="Gubler W.D."/>
            <person name="Walker M.A."/>
            <person name="Cantu D."/>
        </authorList>
    </citation>
    <scope>NUCLEOTIDE SEQUENCE [LARGE SCALE GENOMIC DNA]</scope>
    <source>
        <strain evidence="17">c</strain>
    </source>
</reference>
<dbReference type="InterPro" id="IPR011545">
    <property type="entry name" value="DEAD/DEAH_box_helicase_dom"/>
</dbReference>
<dbReference type="GO" id="GO:0006364">
    <property type="term" value="P:rRNA processing"/>
    <property type="evidence" value="ECO:0007669"/>
    <property type="project" value="UniProtKB-KW"/>
</dbReference>
<dbReference type="OMA" id="QMIQKAR"/>
<feature type="short sequence motif" description="Q motif" evidence="9">
    <location>
        <begin position="120"/>
        <end position="148"/>
    </location>
</feature>
<dbReference type="GO" id="GO:0005524">
    <property type="term" value="F:ATP binding"/>
    <property type="evidence" value="ECO:0007669"/>
    <property type="project" value="UniProtKB-UniRule"/>
</dbReference>
<dbReference type="STRING" id="52586.A0A0B1P029"/>
<dbReference type="SUPFAM" id="SSF52540">
    <property type="entry name" value="P-loop containing nucleoside triphosphate hydrolases"/>
    <property type="match status" value="1"/>
</dbReference>
<keyword evidence="17" id="KW-1185">Reference proteome</keyword>
<dbReference type="InterPro" id="IPR001650">
    <property type="entry name" value="Helicase_C-like"/>
</dbReference>